<dbReference type="Proteomes" id="UP000243528">
    <property type="component" value="Unassembled WGS sequence"/>
</dbReference>
<proteinExistence type="predicted"/>
<name>A0A2P8E409_9ACTN</name>
<evidence type="ECO:0000313" key="2">
    <source>
        <dbReference type="Proteomes" id="UP000243528"/>
    </source>
</evidence>
<evidence type="ECO:0000313" key="1">
    <source>
        <dbReference type="EMBL" id="PSL04167.1"/>
    </source>
</evidence>
<sequence length="72" mass="7848">MSSPGGATVEIVSGEQLRRELEALEAAYPPLVDLGNEDWCCPGCAEVDASRRGVPWTAIDAWSRNKFLLGER</sequence>
<comment type="caution">
    <text evidence="1">The sequence shown here is derived from an EMBL/GenBank/DDBJ whole genome shotgun (WGS) entry which is preliminary data.</text>
</comment>
<organism evidence="1 2">
    <name type="scientific">Haloactinopolyspora alba</name>
    <dbReference type="NCBI Taxonomy" id="648780"/>
    <lineage>
        <taxon>Bacteria</taxon>
        <taxon>Bacillati</taxon>
        <taxon>Actinomycetota</taxon>
        <taxon>Actinomycetes</taxon>
        <taxon>Jiangellales</taxon>
        <taxon>Jiangellaceae</taxon>
        <taxon>Haloactinopolyspora</taxon>
    </lineage>
</organism>
<keyword evidence="2" id="KW-1185">Reference proteome</keyword>
<accession>A0A2P8E409</accession>
<protein>
    <submittedName>
        <fullName evidence="1">Uncharacterized protein</fullName>
    </submittedName>
</protein>
<reference evidence="1 2" key="1">
    <citation type="submission" date="2018-03" db="EMBL/GenBank/DDBJ databases">
        <title>Genomic Encyclopedia of Archaeal and Bacterial Type Strains, Phase II (KMG-II): from individual species to whole genera.</title>
        <authorList>
            <person name="Goeker M."/>
        </authorList>
    </citation>
    <scope>NUCLEOTIDE SEQUENCE [LARGE SCALE GENOMIC DNA]</scope>
    <source>
        <strain evidence="1 2">DSM 45211</strain>
    </source>
</reference>
<dbReference type="EMBL" id="PYGE01000006">
    <property type="protein sequence ID" value="PSL04167.1"/>
    <property type="molecule type" value="Genomic_DNA"/>
</dbReference>
<gene>
    <name evidence="1" type="ORF">CLV30_106172</name>
</gene>
<dbReference type="AlphaFoldDB" id="A0A2P8E409"/>